<dbReference type="Gene3D" id="3.10.450.50">
    <property type="match status" value="1"/>
</dbReference>
<gene>
    <name evidence="3" type="ORF">KME07_23435</name>
</gene>
<dbReference type="InterPro" id="IPR032710">
    <property type="entry name" value="NTF2-like_dom_sf"/>
</dbReference>
<dbReference type="InterPro" id="IPR037401">
    <property type="entry name" value="SnoaL-like"/>
</dbReference>
<name>A0A951U739_9CYAN</name>
<feature type="transmembrane region" description="Helical" evidence="1">
    <location>
        <begin position="15"/>
        <end position="39"/>
    </location>
</feature>
<evidence type="ECO:0000313" key="3">
    <source>
        <dbReference type="EMBL" id="MBW4468390.1"/>
    </source>
</evidence>
<feature type="domain" description="SnoaL-like" evidence="2">
    <location>
        <begin position="79"/>
        <end position="175"/>
    </location>
</feature>
<dbReference type="Pfam" id="PF12680">
    <property type="entry name" value="SnoaL_2"/>
    <property type="match status" value="1"/>
</dbReference>
<dbReference type="InterPro" id="IPR011944">
    <property type="entry name" value="Steroid_delta5-4_isomerase"/>
</dbReference>
<keyword evidence="1" id="KW-0812">Transmembrane</keyword>
<keyword evidence="1" id="KW-1133">Transmembrane helix</keyword>
<organism evidence="3 4">
    <name type="scientific">Pegethrix bostrychoides GSE-TBD4-15B</name>
    <dbReference type="NCBI Taxonomy" id="2839662"/>
    <lineage>
        <taxon>Bacteria</taxon>
        <taxon>Bacillati</taxon>
        <taxon>Cyanobacteriota</taxon>
        <taxon>Cyanophyceae</taxon>
        <taxon>Oculatellales</taxon>
        <taxon>Oculatellaceae</taxon>
        <taxon>Pegethrix</taxon>
    </lineage>
</organism>
<dbReference type="AlphaFoldDB" id="A0A951U739"/>
<comment type="caution">
    <text evidence="3">The sequence shown here is derived from an EMBL/GenBank/DDBJ whole genome shotgun (WGS) entry which is preliminary data.</text>
</comment>
<reference evidence="3" key="2">
    <citation type="journal article" date="2022" name="Microbiol. Resour. Announc.">
        <title>Metagenome Sequencing to Explore Phylogenomics of Terrestrial Cyanobacteria.</title>
        <authorList>
            <person name="Ward R.D."/>
            <person name="Stajich J.E."/>
            <person name="Johansen J.R."/>
            <person name="Huntemann M."/>
            <person name="Clum A."/>
            <person name="Foster B."/>
            <person name="Foster B."/>
            <person name="Roux S."/>
            <person name="Palaniappan K."/>
            <person name="Varghese N."/>
            <person name="Mukherjee S."/>
            <person name="Reddy T.B.K."/>
            <person name="Daum C."/>
            <person name="Copeland A."/>
            <person name="Chen I.A."/>
            <person name="Ivanova N.N."/>
            <person name="Kyrpides N.C."/>
            <person name="Shapiro N."/>
            <person name="Eloe-Fadrosh E.A."/>
            <person name="Pietrasiak N."/>
        </authorList>
    </citation>
    <scope>NUCLEOTIDE SEQUENCE</scope>
    <source>
        <strain evidence="3">GSE-TBD4-15B</strain>
    </source>
</reference>
<dbReference type="SUPFAM" id="SSF54427">
    <property type="entry name" value="NTF2-like"/>
    <property type="match status" value="1"/>
</dbReference>
<evidence type="ECO:0000259" key="2">
    <source>
        <dbReference type="Pfam" id="PF12680"/>
    </source>
</evidence>
<proteinExistence type="predicted"/>
<dbReference type="Proteomes" id="UP000707356">
    <property type="component" value="Unassembled WGS sequence"/>
</dbReference>
<dbReference type="EMBL" id="JAHHHV010000088">
    <property type="protein sequence ID" value="MBW4468390.1"/>
    <property type="molecule type" value="Genomic_DNA"/>
</dbReference>
<evidence type="ECO:0000256" key="1">
    <source>
        <dbReference type="SAM" id="Phobius"/>
    </source>
</evidence>
<sequence length="182" mass="19798">MAERHLSKLRLGGKLAMAGVMLAVSLALISMTILTVLLLPQILPTLLPAHGSALLAPMTSMAQAAQPNPMHQAIQTARTAWITGDADAFAALFSETGEFVVPGQIYRGREEIRAVTAAFLENHASVQIEIHRLITEGNQVAVEWHWEDTETATGQRTVADDVIVVDFAAGQITRWREYIDAT</sequence>
<keyword evidence="1" id="KW-0472">Membrane</keyword>
<evidence type="ECO:0000313" key="4">
    <source>
        <dbReference type="Proteomes" id="UP000707356"/>
    </source>
</evidence>
<reference evidence="3" key="1">
    <citation type="submission" date="2021-05" db="EMBL/GenBank/DDBJ databases">
        <authorList>
            <person name="Pietrasiak N."/>
            <person name="Ward R."/>
            <person name="Stajich J.E."/>
            <person name="Kurbessoian T."/>
        </authorList>
    </citation>
    <scope>NUCLEOTIDE SEQUENCE</scope>
    <source>
        <strain evidence="3">GSE-TBD4-15B</strain>
    </source>
</reference>
<protein>
    <submittedName>
        <fullName evidence="3">Nuclear transport factor 2 family protein</fullName>
    </submittedName>
</protein>
<accession>A0A951U739</accession>
<dbReference type="NCBIfam" id="TIGR02246">
    <property type="entry name" value="SgcJ/EcaC family oxidoreductase"/>
    <property type="match status" value="1"/>
</dbReference>